<accession>A0A7X1PL61</accession>
<protein>
    <submittedName>
        <fullName evidence="3">Copper chaperone PCu(A)C</fullName>
    </submittedName>
</protein>
<feature type="compositionally biased region" description="Basic and acidic residues" evidence="1">
    <location>
        <begin position="161"/>
        <end position="174"/>
    </location>
</feature>
<feature type="chain" id="PRO_5043881692" evidence="2">
    <location>
        <begin position="29"/>
        <end position="174"/>
    </location>
</feature>
<feature type="region of interest" description="Disordered" evidence="1">
    <location>
        <begin position="151"/>
        <end position="174"/>
    </location>
</feature>
<dbReference type="AlphaFoldDB" id="U6ZKP6"/>
<name>U6ZKP6_9PSED</name>
<evidence type="ECO:0000313" key="3">
    <source>
        <dbReference type="EMBL" id="MQA54201.1"/>
    </source>
</evidence>
<evidence type="ECO:0000256" key="2">
    <source>
        <dbReference type="SAM" id="SignalP"/>
    </source>
</evidence>
<dbReference type="InterPro" id="IPR036182">
    <property type="entry name" value="PCuAC_sf"/>
</dbReference>
<dbReference type="Proteomes" id="UP000486534">
    <property type="component" value="Unassembled WGS sequence"/>
</dbReference>
<organism evidence="3 4">
    <name type="scientific">Pseudomonas piscis</name>
    <dbReference type="NCBI Taxonomy" id="2614538"/>
    <lineage>
        <taxon>Bacteria</taxon>
        <taxon>Pseudomonadati</taxon>
        <taxon>Pseudomonadota</taxon>
        <taxon>Gammaproteobacteria</taxon>
        <taxon>Pseudomonadales</taxon>
        <taxon>Pseudomonadaceae</taxon>
        <taxon>Pseudomonas</taxon>
    </lineage>
</organism>
<reference evidence="3 4" key="1">
    <citation type="submission" date="2019-10" db="EMBL/GenBank/DDBJ databases">
        <title>Pseudomonas dajingensis sp. nov., isolated from the profound head ulcers of farmed Murray cod (Maccullochella peelii peelii).</title>
        <authorList>
            <person name="Liu Y."/>
        </authorList>
    </citation>
    <scope>NUCLEOTIDE SEQUENCE [LARGE SCALE GENOMIC DNA]</scope>
    <source>
        <strain evidence="3 4">MC042</strain>
    </source>
</reference>
<feature type="signal peptide" evidence="2">
    <location>
        <begin position="1"/>
        <end position="28"/>
    </location>
</feature>
<keyword evidence="2" id="KW-0732">Signal</keyword>
<gene>
    <name evidence="3" type="ORF">GDH07_12855</name>
</gene>
<dbReference type="Pfam" id="PF04314">
    <property type="entry name" value="PCuAC"/>
    <property type="match status" value="1"/>
</dbReference>
<evidence type="ECO:0000313" key="4">
    <source>
        <dbReference type="Proteomes" id="UP000486534"/>
    </source>
</evidence>
<dbReference type="InterPro" id="IPR007410">
    <property type="entry name" value="LpqE-like"/>
</dbReference>
<evidence type="ECO:0000256" key="1">
    <source>
        <dbReference type="SAM" id="MobiDB-lite"/>
    </source>
</evidence>
<dbReference type="PANTHER" id="PTHR36302">
    <property type="entry name" value="BLR7088 PROTEIN"/>
    <property type="match status" value="1"/>
</dbReference>
<dbReference type="InterPro" id="IPR058248">
    <property type="entry name" value="Lxx211020-like"/>
</dbReference>
<dbReference type="EMBL" id="WHUV01000002">
    <property type="protein sequence ID" value="MQA54201.1"/>
    <property type="molecule type" value="Genomic_DNA"/>
</dbReference>
<dbReference type="SUPFAM" id="SSF110087">
    <property type="entry name" value="DR1885-like metal-binding protein"/>
    <property type="match status" value="1"/>
</dbReference>
<dbReference type="Gene3D" id="2.60.40.1890">
    <property type="entry name" value="PCu(A)C copper chaperone"/>
    <property type="match status" value="1"/>
</dbReference>
<comment type="caution">
    <text evidence="3">The sequence shown here is derived from an EMBL/GenBank/DDBJ whole genome shotgun (WGS) entry which is preliminary data.</text>
</comment>
<sequence length="174" mass="18446">MTLQPRSLRFKSALLLASLLGLANAASAATQIDNAWVRATVAGQHASGAFMDITASSDSKLVQVQSPVAKNVQIHQSSMHNDVMSMQQVQAIALPAGQKVSLDTQGYHVMLMELVGQIKAGDKVPLTLTVENAKGEKETIKVDAEARALNAPDHGAMGHGSMDHGSMDHGKMQH</sequence>
<dbReference type="RefSeq" id="WP_022644498.1">
    <property type="nucleotide sequence ID" value="NZ_AVOY01000222.1"/>
</dbReference>
<proteinExistence type="predicted"/>
<accession>U6ZKP6</accession>
<dbReference type="PANTHER" id="PTHR36302:SF1">
    <property type="entry name" value="COPPER CHAPERONE PCU(A)C"/>
    <property type="match status" value="1"/>
</dbReference>